<name>A0AAD9KVY5_RIDPI</name>
<keyword evidence="2" id="KW-1185">Reference proteome</keyword>
<comment type="caution">
    <text evidence="1">The sequence shown here is derived from an EMBL/GenBank/DDBJ whole genome shotgun (WGS) entry which is preliminary data.</text>
</comment>
<dbReference type="AlphaFoldDB" id="A0AAD9KVY5"/>
<protein>
    <submittedName>
        <fullName evidence="1">Uncharacterized protein</fullName>
    </submittedName>
</protein>
<gene>
    <name evidence="1" type="ORF">NP493_535g00009</name>
</gene>
<dbReference type="Proteomes" id="UP001209878">
    <property type="component" value="Unassembled WGS sequence"/>
</dbReference>
<evidence type="ECO:0000313" key="1">
    <source>
        <dbReference type="EMBL" id="KAK2178557.1"/>
    </source>
</evidence>
<dbReference type="EMBL" id="JAODUO010000538">
    <property type="protein sequence ID" value="KAK2178557.1"/>
    <property type="molecule type" value="Genomic_DNA"/>
</dbReference>
<sequence length="195" mass="21615">MPTCDFERVIQGTPIVVQQKLCNFTIEVPVCNGTFNVPVCPIPYKCNMTVISPTCKQNIENPGCGAVVSLPQCGVTLKTPKCKWEFLPQGKEIEIVRDKCKFVRPAPVCNGTFDLPECTPEFICMMTLLTPDCNLTFPNPGCNKRRDLRCGIWVKTPKCATDFVTTNLLIEVGISNCSYRCDVPIPIAITPSSKY</sequence>
<evidence type="ECO:0000313" key="2">
    <source>
        <dbReference type="Proteomes" id="UP001209878"/>
    </source>
</evidence>
<proteinExistence type="predicted"/>
<reference evidence="1" key="1">
    <citation type="journal article" date="2023" name="Mol. Biol. Evol.">
        <title>Third-Generation Sequencing Reveals the Adaptive Role of the Epigenome in Three Deep-Sea Polychaetes.</title>
        <authorList>
            <person name="Perez M."/>
            <person name="Aroh O."/>
            <person name="Sun Y."/>
            <person name="Lan Y."/>
            <person name="Juniper S.K."/>
            <person name="Young C.R."/>
            <person name="Angers B."/>
            <person name="Qian P.Y."/>
        </authorList>
    </citation>
    <scope>NUCLEOTIDE SEQUENCE</scope>
    <source>
        <strain evidence="1">R07B-5</strain>
    </source>
</reference>
<accession>A0AAD9KVY5</accession>
<organism evidence="1 2">
    <name type="scientific">Ridgeia piscesae</name>
    <name type="common">Tubeworm</name>
    <dbReference type="NCBI Taxonomy" id="27915"/>
    <lineage>
        <taxon>Eukaryota</taxon>
        <taxon>Metazoa</taxon>
        <taxon>Spiralia</taxon>
        <taxon>Lophotrochozoa</taxon>
        <taxon>Annelida</taxon>
        <taxon>Polychaeta</taxon>
        <taxon>Sedentaria</taxon>
        <taxon>Canalipalpata</taxon>
        <taxon>Sabellida</taxon>
        <taxon>Siboglinidae</taxon>
        <taxon>Ridgeia</taxon>
    </lineage>
</organism>